<dbReference type="Gene3D" id="1.10.10.60">
    <property type="entry name" value="Homeodomain-like"/>
    <property type="match status" value="1"/>
</dbReference>
<feature type="compositionally biased region" description="Polar residues" evidence="6">
    <location>
        <begin position="198"/>
        <end position="211"/>
    </location>
</feature>
<feature type="compositionally biased region" description="Polar residues" evidence="6">
    <location>
        <begin position="1"/>
        <end position="12"/>
    </location>
</feature>
<feature type="compositionally biased region" description="Polar residues" evidence="6">
    <location>
        <begin position="158"/>
        <end position="178"/>
    </location>
</feature>
<evidence type="ECO:0000256" key="4">
    <source>
        <dbReference type="PROSITE-ProRule" id="PRU00108"/>
    </source>
</evidence>
<dbReference type="GO" id="GO:0000978">
    <property type="term" value="F:RNA polymerase II cis-regulatory region sequence-specific DNA binding"/>
    <property type="evidence" value="ECO:0007669"/>
    <property type="project" value="TreeGrafter"/>
</dbReference>
<dbReference type="AlphaFoldDB" id="A0A4S4KPI2"/>
<feature type="region of interest" description="Disordered" evidence="6">
    <location>
        <begin position="1"/>
        <end position="109"/>
    </location>
</feature>
<dbReference type="PROSITE" id="PS50071">
    <property type="entry name" value="HOMEOBOX_2"/>
    <property type="match status" value="1"/>
</dbReference>
<evidence type="ECO:0000313" key="8">
    <source>
        <dbReference type="EMBL" id="THH00505.1"/>
    </source>
</evidence>
<comment type="caution">
    <text evidence="8">The sequence shown here is derived from an EMBL/GenBank/DDBJ whole genome shotgun (WGS) entry which is preliminary data.</text>
</comment>
<evidence type="ECO:0000256" key="1">
    <source>
        <dbReference type="ARBA" id="ARBA00023125"/>
    </source>
</evidence>
<reference evidence="8 9" key="1">
    <citation type="submission" date="2019-02" db="EMBL/GenBank/DDBJ databases">
        <title>Genome sequencing of the rare red list fungi Phlebia centrifuga.</title>
        <authorList>
            <person name="Buettner E."/>
            <person name="Kellner H."/>
        </authorList>
    </citation>
    <scope>NUCLEOTIDE SEQUENCE [LARGE SCALE GENOMIC DNA]</scope>
    <source>
        <strain evidence="8 9">DSM 108282</strain>
    </source>
</reference>
<dbReference type="Proteomes" id="UP000309038">
    <property type="component" value="Unassembled WGS sequence"/>
</dbReference>
<name>A0A4S4KPI2_9APHY</name>
<dbReference type="PANTHER" id="PTHR24324:SF9">
    <property type="entry name" value="HOMEOBOX DOMAIN-CONTAINING PROTEIN"/>
    <property type="match status" value="1"/>
</dbReference>
<dbReference type="GO" id="GO:0030154">
    <property type="term" value="P:cell differentiation"/>
    <property type="evidence" value="ECO:0007669"/>
    <property type="project" value="TreeGrafter"/>
</dbReference>
<evidence type="ECO:0000313" key="9">
    <source>
        <dbReference type="Proteomes" id="UP000309038"/>
    </source>
</evidence>
<comment type="subcellular location">
    <subcellularLocation>
        <location evidence="4 5">Nucleus</location>
    </subcellularLocation>
</comment>
<evidence type="ECO:0000256" key="6">
    <source>
        <dbReference type="SAM" id="MobiDB-lite"/>
    </source>
</evidence>
<sequence length="257" mass="28523">MVTPSHARTTSFSQQQSQQYAPYPSGQTQQQSGYYPQGQDPRNLQSLSSVSYDPSSGAHIPRRSSMSVDRTVPSRMSTHGPVPYARIPPVVSPTYDQEPISEPSIKKKRKRADAEQLRVLNDTYNRTAFPSTEERIELAKKLGMSARSVQIWFQNKRQAMRQNNRQASNALPPTSSEPFTAGPAPNPGANVPPSSSGYIQQPSNPMNSISMSGPGYGSQRVDSYGRPMIPSPTPSVQYRGRSYDDHETLRRPSSRQH</sequence>
<keyword evidence="1 4" id="KW-0238">DNA-binding</keyword>
<dbReference type="SUPFAM" id="SSF46689">
    <property type="entry name" value="Homeodomain-like"/>
    <property type="match status" value="1"/>
</dbReference>
<keyword evidence="9" id="KW-1185">Reference proteome</keyword>
<feature type="DNA-binding region" description="Homeobox" evidence="4">
    <location>
        <begin position="105"/>
        <end position="164"/>
    </location>
</feature>
<dbReference type="PROSITE" id="PS00027">
    <property type="entry name" value="HOMEOBOX_1"/>
    <property type="match status" value="1"/>
</dbReference>
<dbReference type="InterPro" id="IPR009057">
    <property type="entry name" value="Homeodomain-like_sf"/>
</dbReference>
<dbReference type="InterPro" id="IPR051000">
    <property type="entry name" value="Homeobox_DNA-bind_prot"/>
</dbReference>
<dbReference type="PRINTS" id="PR00031">
    <property type="entry name" value="HTHREPRESSR"/>
</dbReference>
<evidence type="ECO:0000256" key="5">
    <source>
        <dbReference type="RuleBase" id="RU000682"/>
    </source>
</evidence>
<gene>
    <name evidence="8" type="ORF">EW026_g2043</name>
</gene>
<keyword evidence="2 4" id="KW-0371">Homeobox</keyword>
<dbReference type="CDD" id="cd00086">
    <property type="entry name" value="homeodomain"/>
    <property type="match status" value="1"/>
</dbReference>
<keyword evidence="3 4" id="KW-0539">Nucleus</keyword>
<dbReference type="InterPro" id="IPR001356">
    <property type="entry name" value="HD"/>
</dbReference>
<dbReference type="Pfam" id="PF00046">
    <property type="entry name" value="Homeodomain"/>
    <property type="match status" value="1"/>
</dbReference>
<dbReference type="InterPro" id="IPR000047">
    <property type="entry name" value="HTH_motif"/>
</dbReference>
<dbReference type="GO" id="GO:0000981">
    <property type="term" value="F:DNA-binding transcription factor activity, RNA polymerase II-specific"/>
    <property type="evidence" value="ECO:0007669"/>
    <property type="project" value="InterPro"/>
</dbReference>
<protein>
    <recommendedName>
        <fullName evidence="7">Homeobox domain-containing protein</fullName>
    </recommendedName>
</protein>
<evidence type="ECO:0000256" key="3">
    <source>
        <dbReference type="ARBA" id="ARBA00023242"/>
    </source>
</evidence>
<feature type="compositionally biased region" description="Low complexity" evidence="6">
    <location>
        <begin position="181"/>
        <end position="197"/>
    </location>
</feature>
<feature type="region of interest" description="Disordered" evidence="6">
    <location>
        <begin position="158"/>
        <end position="257"/>
    </location>
</feature>
<accession>A0A4S4KPI2</accession>
<feature type="compositionally biased region" description="Polar residues" evidence="6">
    <location>
        <begin position="25"/>
        <end position="54"/>
    </location>
</feature>
<evidence type="ECO:0000259" key="7">
    <source>
        <dbReference type="PROSITE" id="PS50071"/>
    </source>
</evidence>
<dbReference type="InterPro" id="IPR017970">
    <property type="entry name" value="Homeobox_CS"/>
</dbReference>
<feature type="compositionally biased region" description="Basic and acidic residues" evidence="6">
    <location>
        <begin position="241"/>
        <end position="250"/>
    </location>
</feature>
<dbReference type="PANTHER" id="PTHR24324">
    <property type="entry name" value="HOMEOBOX PROTEIN HHEX"/>
    <property type="match status" value="1"/>
</dbReference>
<dbReference type="SMART" id="SM00389">
    <property type="entry name" value="HOX"/>
    <property type="match status" value="1"/>
</dbReference>
<feature type="domain" description="Homeobox" evidence="7">
    <location>
        <begin position="103"/>
        <end position="163"/>
    </location>
</feature>
<dbReference type="EMBL" id="SGPJ01000048">
    <property type="protein sequence ID" value="THH00505.1"/>
    <property type="molecule type" value="Genomic_DNA"/>
</dbReference>
<organism evidence="8 9">
    <name type="scientific">Hermanssonia centrifuga</name>
    <dbReference type="NCBI Taxonomy" id="98765"/>
    <lineage>
        <taxon>Eukaryota</taxon>
        <taxon>Fungi</taxon>
        <taxon>Dikarya</taxon>
        <taxon>Basidiomycota</taxon>
        <taxon>Agaricomycotina</taxon>
        <taxon>Agaricomycetes</taxon>
        <taxon>Polyporales</taxon>
        <taxon>Meruliaceae</taxon>
        <taxon>Hermanssonia</taxon>
    </lineage>
</organism>
<proteinExistence type="predicted"/>
<evidence type="ECO:0000256" key="2">
    <source>
        <dbReference type="ARBA" id="ARBA00023155"/>
    </source>
</evidence>
<dbReference type="GO" id="GO:0005634">
    <property type="term" value="C:nucleus"/>
    <property type="evidence" value="ECO:0007669"/>
    <property type="project" value="UniProtKB-SubCell"/>
</dbReference>